<reference evidence="4 5" key="1">
    <citation type="submission" date="2018-06" db="EMBL/GenBank/DDBJ databases">
        <title>Comparative genomics reveals the genomic features of Rhizophagus irregularis, R. cerebriforme, R. diaphanum and Gigaspora rosea, and their symbiotic lifestyle signature.</title>
        <authorList>
            <person name="Morin E."/>
            <person name="San Clemente H."/>
            <person name="Chen E.C.H."/>
            <person name="De La Providencia I."/>
            <person name="Hainaut M."/>
            <person name="Kuo A."/>
            <person name="Kohler A."/>
            <person name="Murat C."/>
            <person name="Tang N."/>
            <person name="Roy S."/>
            <person name="Loubradou J."/>
            <person name="Henrissat B."/>
            <person name="Grigoriev I.V."/>
            <person name="Corradi N."/>
            <person name="Roux C."/>
            <person name="Martin F.M."/>
        </authorList>
    </citation>
    <scope>NUCLEOTIDE SEQUENCE [LARGE SCALE GENOMIC DNA]</scope>
    <source>
        <strain evidence="4 5">DAOM 227022</strain>
    </source>
</reference>
<feature type="compositionally biased region" description="Basic residues" evidence="3">
    <location>
        <begin position="128"/>
        <end position="142"/>
    </location>
</feature>
<feature type="compositionally biased region" description="Polar residues" evidence="3">
    <location>
        <begin position="156"/>
        <end position="168"/>
    </location>
</feature>
<dbReference type="EMBL" id="QKYT01000124">
    <property type="protein sequence ID" value="RIA92527.1"/>
    <property type="molecule type" value="Genomic_DNA"/>
</dbReference>
<comment type="caution">
    <text evidence="4">The sequence shown here is derived from an EMBL/GenBank/DDBJ whole genome shotgun (WGS) entry which is preliminary data.</text>
</comment>
<evidence type="ECO:0000313" key="5">
    <source>
        <dbReference type="Proteomes" id="UP000265703"/>
    </source>
</evidence>
<evidence type="ECO:0000313" key="4">
    <source>
        <dbReference type="EMBL" id="RIA92527.1"/>
    </source>
</evidence>
<dbReference type="InterPro" id="IPR011107">
    <property type="entry name" value="PPI_Ypi1"/>
</dbReference>
<comment type="similarity">
    <text evidence="1 2">Belongs to the YPI1 family.</text>
</comment>
<evidence type="ECO:0000256" key="2">
    <source>
        <dbReference type="RuleBase" id="RU367162"/>
    </source>
</evidence>
<accession>A0A397T8B6</accession>
<dbReference type="STRING" id="658196.A0A397T8B6"/>
<feature type="compositionally biased region" description="Low complexity" evidence="3">
    <location>
        <begin position="106"/>
        <end position="116"/>
    </location>
</feature>
<keyword evidence="2" id="KW-0539">Nucleus</keyword>
<dbReference type="GO" id="GO:0008157">
    <property type="term" value="F:protein phosphatase 1 binding"/>
    <property type="evidence" value="ECO:0007669"/>
    <property type="project" value="TreeGrafter"/>
</dbReference>
<feature type="region of interest" description="Disordered" evidence="3">
    <location>
        <begin position="99"/>
        <end position="178"/>
    </location>
</feature>
<comment type="subcellular location">
    <subcellularLocation>
        <location evidence="2">Nucleus</location>
    </subcellularLocation>
</comment>
<keyword evidence="5" id="KW-1185">Reference proteome</keyword>
<protein>
    <recommendedName>
        <fullName evidence="2">Type 1 phosphatases regulator</fullName>
    </recommendedName>
</protein>
<proteinExistence type="inferred from homology"/>
<name>A0A397T8B6_9GLOM</name>
<sequence>MAAGDSLRYRALTAVPADRPETYGSRTLTIHPEELVEETAPVSSGEGDSSKQPVGTLKLRGGGGQSGNRKVKWDDAVVDNEGLGRKKSKICCIYHKPRIFGESSDDGSSSSSSSISDSDDSDHDHKNGHNHHHHHNHKRSDKHYKNSPNAYERQPQYKSNKSTLSPSPKSEDNPTPPS</sequence>
<dbReference type="Proteomes" id="UP000265703">
    <property type="component" value="Unassembled WGS sequence"/>
</dbReference>
<dbReference type="PANTHER" id="PTHR20835:SF0">
    <property type="entry name" value="E3 UBIQUITIN-PROTEIN LIGASE PPP1R11"/>
    <property type="match status" value="1"/>
</dbReference>
<feature type="region of interest" description="Disordered" evidence="3">
    <location>
        <begin position="18"/>
        <end position="72"/>
    </location>
</feature>
<dbReference type="GO" id="GO:0005634">
    <property type="term" value="C:nucleus"/>
    <property type="evidence" value="ECO:0007669"/>
    <property type="project" value="UniProtKB-SubCell"/>
</dbReference>
<comment type="function">
    <text evidence="2">Regulator of type 1 phosphatases which maintains protein phosphatase activity under strict control.</text>
</comment>
<dbReference type="OrthoDB" id="307488at2759"/>
<evidence type="ECO:0000256" key="1">
    <source>
        <dbReference type="ARBA" id="ARBA00005605"/>
    </source>
</evidence>
<gene>
    <name evidence="4" type="ORF">C1645_820546</name>
</gene>
<organism evidence="4 5">
    <name type="scientific">Glomus cerebriforme</name>
    <dbReference type="NCBI Taxonomy" id="658196"/>
    <lineage>
        <taxon>Eukaryota</taxon>
        <taxon>Fungi</taxon>
        <taxon>Fungi incertae sedis</taxon>
        <taxon>Mucoromycota</taxon>
        <taxon>Glomeromycotina</taxon>
        <taxon>Glomeromycetes</taxon>
        <taxon>Glomerales</taxon>
        <taxon>Glomeraceae</taxon>
        <taxon>Glomus</taxon>
    </lineage>
</organism>
<dbReference type="GO" id="GO:0004865">
    <property type="term" value="F:protein serine/threonine phosphatase inhibitor activity"/>
    <property type="evidence" value="ECO:0007669"/>
    <property type="project" value="UniProtKB-UniRule"/>
</dbReference>
<dbReference type="AlphaFoldDB" id="A0A397T8B6"/>
<dbReference type="Pfam" id="PF07491">
    <property type="entry name" value="PPI_Ypi1"/>
    <property type="match status" value="1"/>
</dbReference>
<evidence type="ECO:0000256" key="3">
    <source>
        <dbReference type="SAM" id="MobiDB-lite"/>
    </source>
</evidence>
<dbReference type="PANTHER" id="PTHR20835">
    <property type="entry name" value="E3 UBIQUITIN-PROTEIN LIGASE PPP1R11-RELATED"/>
    <property type="match status" value="1"/>
</dbReference>